<keyword evidence="2" id="KW-0863">Zinc-finger</keyword>
<dbReference type="Proteomes" id="UP000481861">
    <property type="component" value="Unassembled WGS sequence"/>
</dbReference>
<dbReference type="EMBL" id="JAADJZ010000023">
    <property type="protein sequence ID" value="KAF2867408.1"/>
    <property type="molecule type" value="Genomic_DNA"/>
</dbReference>
<reference evidence="5 6" key="1">
    <citation type="submission" date="2020-01" db="EMBL/GenBank/DDBJ databases">
        <authorList>
            <consortium name="DOE Joint Genome Institute"/>
            <person name="Haridas S."/>
            <person name="Albert R."/>
            <person name="Binder M."/>
            <person name="Bloem J."/>
            <person name="Labutti K."/>
            <person name="Salamov A."/>
            <person name="Andreopoulos B."/>
            <person name="Baker S.E."/>
            <person name="Barry K."/>
            <person name="Bills G."/>
            <person name="Bluhm B.H."/>
            <person name="Cannon C."/>
            <person name="Castanera R."/>
            <person name="Culley D.E."/>
            <person name="Daum C."/>
            <person name="Ezra D."/>
            <person name="Gonzalez J.B."/>
            <person name="Henrissat B."/>
            <person name="Kuo A."/>
            <person name="Liang C."/>
            <person name="Lipzen A."/>
            <person name="Lutzoni F."/>
            <person name="Magnuson J."/>
            <person name="Mondo S."/>
            <person name="Nolan M."/>
            <person name="Ohm R."/>
            <person name="Pangilinan J."/>
            <person name="Park H.-J.H."/>
            <person name="Ramirez L."/>
            <person name="Alfaro M."/>
            <person name="Sun H."/>
            <person name="Tritt A."/>
            <person name="Yoshinaga Y."/>
            <person name="Zwiers L.-H.L."/>
            <person name="Turgeon B.G."/>
            <person name="Goodwin S.B."/>
            <person name="Spatafora J.W."/>
            <person name="Crous P.W."/>
            <person name="Grigoriev I.V."/>
        </authorList>
    </citation>
    <scope>NUCLEOTIDE SEQUENCE [LARGE SCALE GENOMIC DNA]</scope>
    <source>
        <strain evidence="5 6">CBS 611.86</strain>
    </source>
</reference>
<feature type="domain" description="RanBP2-type" evidence="4">
    <location>
        <begin position="104"/>
        <end position="123"/>
    </location>
</feature>
<dbReference type="PROSITE" id="PS01358">
    <property type="entry name" value="ZF_RANBP2_1"/>
    <property type="match status" value="1"/>
</dbReference>
<dbReference type="InterPro" id="IPR001876">
    <property type="entry name" value="Znf_RanBP2"/>
</dbReference>
<keyword evidence="1" id="KW-0479">Metal-binding</keyword>
<keyword evidence="6" id="KW-1185">Reference proteome</keyword>
<keyword evidence="3" id="KW-0862">Zinc</keyword>
<gene>
    <name evidence="5" type="ORF">BDV95DRAFT_610808</name>
</gene>
<organism evidence="5 6">
    <name type="scientific">Massariosphaeria phaeospora</name>
    <dbReference type="NCBI Taxonomy" id="100035"/>
    <lineage>
        <taxon>Eukaryota</taxon>
        <taxon>Fungi</taxon>
        <taxon>Dikarya</taxon>
        <taxon>Ascomycota</taxon>
        <taxon>Pezizomycotina</taxon>
        <taxon>Dothideomycetes</taxon>
        <taxon>Pleosporomycetidae</taxon>
        <taxon>Pleosporales</taxon>
        <taxon>Pleosporales incertae sedis</taxon>
        <taxon>Massariosphaeria</taxon>
    </lineage>
</organism>
<accession>A0A7C8I0I8</accession>
<proteinExistence type="predicted"/>
<comment type="caution">
    <text evidence="5">The sequence shown here is derived from an EMBL/GenBank/DDBJ whole genome shotgun (WGS) entry which is preliminary data.</text>
</comment>
<dbReference type="AlphaFoldDB" id="A0A7C8I0I8"/>
<evidence type="ECO:0000313" key="5">
    <source>
        <dbReference type="EMBL" id="KAF2867408.1"/>
    </source>
</evidence>
<evidence type="ECO:0000313" key="6">
    <source>
        <dbReference type="Proteomes" id="UP000481861"/>
    </source>
</evidence>
<sequence>MSRPTVPEDMWICCVCNQGNLLAHATDRCPVCEHERNDSCCIGPGQQYSETLPYQFQFHNPTPAFGNWYLPTMIKSCGLESFGQLEYLGASDTAPCDGQPPDTWYCSECDALNMNYVDLCPVCGQGTRPGS</sequence>
<evidence type="ECO:0000256" key="2">
    <source>
        <dbReference type="ARBA" id="ARBA00022771"/>
    </source>
</evidence>
<dbReference type="GO" id="GO:0008270">
    <property type="term" value="F:zinc ion binding"/>
    <property type="evidence" value="ECO:0007669"/>
    <property type="project" value="UniProtKB-KW"/>
</dbReference>
<dbReference type="OrthoDB" id="3794090at2759"/>
<name>A0A7C8I0I8_9PLEO</name>
<evidence type="ECO:0000259" key="4">
    <source>
        <dbReference type="PROSITE" id="PS01358"/>
    </source>
</evidence>
<evidence type="ECO:0000256" key="1">
    <source>
        <dbReference type="ARBA" id="ARBA00022723"/>
    </source>
</evidence>
<evidence type="ECO:0000256" key="3">
    <source>
        <dbReference type="ARBA" id="ARBA00022833"/>
    </source>
</evidence>
<protein>
    <recommendedName>
        <fullName evidence="4">RanBP2-type domain-containing protein</fullName>
    </recommendedName>
</protein>